<accession>A0AAW0J8C9</accession>
<evidence type="ECO:0000313" key="3">
    <source>
        <dbReference type="Proteomes" id="UP001488838"/>
    </source>
</evidence>
<sequence length="499" mass="55645">MSTFKSSLKPLLRLKQSSHLAAVGSKDSEHSAVHLHHECNGGGRWWWCYGTSNSCCGSSSVVVAVVVVVVKVVSKRAQMPSACLFTDISTKAPTLAMMTTAFLTSELLKTLRRDRRPGQHLELLRLMLVSDGRSMGSNIKNRDAVHGHKWGCCEEVKKWADLVGKKCPLCKLDKKSSEPAKNADGTVRSNRGLENGASLQAGPPVLTNSSGQQERACIKEMKGLKQTKPVTRFSVQAQSSSGVLLQSEEGHVTESSPKISWLWPTTTASDYSAKSESESSMQRPSIAPLLQQHSSNVGEPQLQRFGQLADAYDEWHGERKEREMLRFGKHLDSKEPPLVFGKTEDSMNIMDIMESTQFRNSKTSKKITTPNVNSSDCPEALKLEKMKTSELCYSCFKEKDFLKLSFRTEPELSTVGRLVHHGRTAHHGKDGAPREAWHTVGRMVHWTESEKQNLARKSAICIQWDLDRRCTLSRPHCKNVNTDIRIHSKSVLAEHSLEN</sequence>
<name>A0AAW0J8C9_MYOGA</name>
<dbReference type="EMBL" id="JBBHLL010000055">
    <property type="protein sequence ID" value="KAK7823050.1"/>
    <property type="molecule type" value="Genomic_DNA"/>
</dbReference>
<organism evidence="2 3">
    <name type="scientific">Myodes glareolus</name>
    <name type="common">Bank vole</name>
    <name type="synonym">Clethrionomys glareolus</name>
    <dbReference type="NCBI Taxonomy" id="447135"/>
    <lineage>
        <taxon>Eukaryota</taxon>
        <taxon>Metazoa</taxon>
        <taxon>Chordata</taxon>
        <taxon>Craniata</taxon>
        <taxon>Vertebrata</taxon>
        <taxon>Euteleostomi</taxon>
        <taxon>Mammalia</taxon>
        <taxon>Eutheria</taxon>
        <taxon>Euarchontoglires</taxon>
        <taxon>Glires</taxon>
        <taxon>Rodentia</taxon>
        <taxon>Myomorpha</taxon>
        <taxon>Muroidea</taxon>
        <taxon>Cricetidae</taxon>
        <taxon>Arvicolinae</taxon>
        <taxon>Myodes</taxon>
    </lineage>
</organism>
<evidence type="ECO:0000313" key="2">
    <source>
        <dbReference type="EMBL" id="KAK7823050.1"/>
    </source>
</evidence>
<dbReference type="AlphaFoldDB" id="A0AAW0J8C9"/>
<evidence type="ECO:0000256" key="1">
    <source>
        <dbReference type="SAM" id="MobiDB-lite"/>
    </source>
</evidence>
<dbReference type="Proteomes" id="UP001488838">
    <property type="component" value="Unassembled WGS sequence"/>
</dbReference>
<proteinExistence type="predicted"/>
<reference evidence="2 3" key="1">
    <citation type="journal article" date="2023" name="bioRxiv">
        <title>Conserved and derived expression patterns and positive selection on dental genes reveal complex evolutionary context of ever-growing rodent molars.</title>
        <authorList>
            <person name="Calamari Z.T."/>
            <person name="Song A."/>
            <person name="Cohen E."/>
            <person name="Akter M."/>
            <person name="Roy R.D."/>
            <person name="Hallikas O."/>
            <person name="Christensen M.M."/>
            <person name="Li P."/>
            <person name="Marangoni P."/>
            <person name="Jernvall J."/>
            <person name="Klein O.D."/>
        </authorList>
    </citation>
    <scope>NUCLEOTIDE SEQUENCE [LARGE SCALE GENOMIC DNA]</scope>
    <source>
        <strain evidence="2">V071</strain>
    </source>
</reference>
<gene>
    <name evidence="2" type="ORF">U0070_025867</name>
</gene>
<feature type="non-terminal residue" evidence="2">
    <location>
        <position position="499"/>
    </location>
</feature>
<comment type="caution">
    <text evidence="2">The sequence shown here is derived from an EMBL/GenBank/DDBJ whole genome shotgun (WGS) entry which is preliminary data.</text>
</comment>
<feature type="region of interest" description="Disordered" evidence="1">
    <location>
        <begin position="175"/>
        <end position="213"/>
    </location>
</feature>
<keyword evidence="3" id="KW-1185">Reference proteome</keyword>
<protein>
    <submittedName>
        <fullName evidence="2">Uncharacterized protein</fullName>
    </submittedName>
</protein>